<dbReference type="Proteomes" id="UP001054945">
    <property type="component" value="Unassembled WGS sequence"/>
</dbReference>
<sequence>MSVSKDSKITSAKLPSLGKVVGRKTFFIAFEHYLLNILNVLNFKHNNETSGLRVVNKSTFNLLDHQAPANAVRLVIGQRFTLQSLTPRWRRAFKVSQWLKPDGFPSSWADEEKGGGTSVAHLVMFLGQHALAMKVRAAERPPEEIYVKVIRCLSKGLAGQDNNTSIWITSVSTKINK</sequence>
<dbReference type="EMBL" id="BPLR01002987">
    <property type="protein sequence ID" value="GIX79929.1"/>
    <property type="molecule type" value="Genomic_DNA"/>
</dbReference>
<reference evidence="1 2" key="1">
    <citation type="submission" date="2021-06" db="EMBL/GenBank/DDBJ databases">
        <title>Caerostris extrusa draft genome.</title>
        <authorList>
            <person name="Kono N."/>
            <person name="Arakawa K."/>
        </authorList>
    </citation>
    <scope>NUCLEOTIDE SEQUENCE [LARGE SCALE GENOMIC DNA]</scope>
</reference>
<gene>
    <name evidence="1" type="ORF">CEXT_543591</name>
</gene>
<keyword evidence="2" id="KW-1185">Reference proteome</keyword>
<name>A0AAV4N5E8_CAEEX</name>
<proteinExistence type="predicted"/>
<dbReference type="AlphaFoldDB" id="A0AAV4N5E8"/>
<comment type="caution">
    <text evidence="1">The sequence shown here is derived from an EMBL/GenBank/DDBJ whole genome shotgun (WGS) entry which is preliminary data.</text>
</comment>
<evidence type="ECO:0000313" key="1">
    <source>
        <dbReference type="EMBL" id="GIX79929.1"/>
    </source>
</evidence>
<accession>A0AAV4N5E8</accession>
<evidence type="ECO:0000313" key="2">
    <source>
        <dbReference type="Proteomes" id="UP001054945"/>
    </source>
</evidence>
<organism evidence="1 2">
    <name type="scientific">Caerostris extrusa</name>
    <name type="common">Bark spider</name>
    <name type="synonym">Caerostris bankana</name>
    <dbReference type="NCBI Taxonomy" id="172846"/>
    <lineage>
        <taxon>Eukaryota</taxon>
        <taxon>Metazoa</taxon>
        <taxon>Ecdysozoa</taxon>
        <taxon>Arthropoda</taxon>
        <taxon>Chelicerata</taxon>
        <taxon>Arachnida</taxon>
        <taxon>Araneae</taxon>
        <taxon>Araneomorphae</taxon>
        <taxon>Entelegynae</taxon>
        <taxon>Araneoidea</taxon>
        <taxon>Araneidae</taxon>
        <taxon>Caerostris</taxon>
    </lineage>
</organism>
<protein>
    <submittedName>
        <fullName evidence="1">Uncharacterized protein</fullName>
    </submittedName>
</protein>